<evidence type="ECO:0000313" key="4">
    <source>
        <dbReference type="EMBL" id="CAH1274442.1"/>
    </source>
</evidence>
<evidence type="ECO:0000256" key="2">
    <source>
        <dbReference type="SAM" id="MobiDB-lite"/>
    </source>
</evidence>
<dbReference type="EMBL" id="OV696694">
    <property type="protein sequence ID" value="CAH1274442.1"/>
    <property type="molecule type" value="Genomic_DNA"/>
</dbReference>
<dbReference type="InterPro" id="IPR039310">
    <property type="entry name" value="UBALD1/2"/>
</dbReference>
<evidence type="ECO:0000259" key="3">
    <source>
        <dbReference type="Pfam" id="PF22566"/>
    </source>
</evidence>
<feature type="compositionally biased region" description="Polar residues" evidence="2">
    <location>
        <begin position="82"/>
        <end position="123"/>
    </location>
</feature>
<accession>A0A8K0AED1</accession>
<name>A0A8K0AED1_BRALA</name>
<dbReference type="PANTHER" id="PTHR31993">
    <property type="entry name" value="UBA-LIKE DOMAIN-CONTAINING PROTEIN 2"/>
    <property type="match status" value="1"/>
</dbReference>
<dbReference type="CDD" id="cd14343">
    <property type="entry name" value="UBA_F100B_like"/>
    <property type="match status" value="1"/>
</dbReference>
<feature type="region of interest" description="Disordered" evidence="2">
    <location>
        <begin position="50"/>
        <end position="123"/>
    </location>
</feature>
<dbReference type="Gene3D" id="1.10.8.10">
    <property type="entry name" value="DNA helicase RuvA subunit, C-terminal domain"/>
    <property type="match status" value="1"/>
</dbReference>
<feature type="domain" description="UBA-like" evidence="3">
    <location>
        <begin position="6"/>
        <end position="47"/>
    </location>
</feature>
<dbReference type="InterPro" id="IPR054109">
    <property type="entry name" value="UBA_8"/>
</dbReference>
<dbReference type="OrthoDB" id="6093553at2759"/>
<evidence type="ECO:0000313" key="5">
    <source>
        <dbReference type="Proteomes" id="UP000838412"/>
    </source>
</evidence>
<proteinExistence type="inferred from homology"/>
<dbReference type="PROSITE" id="PS51257">
    <property type="entry name" value="PROKAR_LIPOPROTEIN"/>
    <property type="match status" value="1"/>
</dbReference>
<gene>
    <name evidence="4" type="primary">UBALD2</name>
    <name evidence="4" type="ORF">BLAG_LOCUS25458</name>
</gene>
<comment type="similarity">
    <text evidence="1">Belongs to the UBALD family.</text>
</comment>
<dbReference type="Proteomes" id="UP000838412">
    <property type="component" value="Chromosome 9"/>
</dbReference>
<keyword evidence="5" id="KW-1185">Reference proteome</keyword>
<dbReference type="PANTHER" id="PTHR31993:SF4">
    <property type="entry name" value="UBA-LIKE DOMAIN-CONTAINING PROTEIN"/>
    <property type="match status" value="1"/>
</dbReference>
<sequence>MGDNLREHVMINQFVMTAGCTFDQAKTLLQKAHWQFETALSIFFQEAVPNAHGHHGGHHPMCTPANTPATPPAFPDTLTAFSKLQASDTGASSGTTKYSCSPVSPLASSPPNSQQPMEVNAQR</sequence>
<organism evidence="4 5">
    <name type="scientific">Branchiostoma lanceolatum</name>
    <name type="common">Common lancelet</name>
    <name type="synonym">Amphioxus lanceolatum</name>
    <dbReference type="NCBI Taxonomy" id="7740"/>
    <lineage>
        <taxon>Eukaryota</taxon>
        <taxon>Metazoa</taxon>
        <taxon>Chordata</taxon>
        <taxon>Cephalochordata</taxon>
        <taxon>Leptocardii</taxon>
        <taxon>Amphioxiformes</taxon>
        <taxon>Branchiostomatidae</taxon>
        <taxon>Branchiostoma</taxon>
    </lineage>
</organism>
<dbReference type="InterPro" id="IPR009060">
    <property type="entry name" value="UBA-like_sf"/>
</dbReference>
<evidence type="ECO:0000256" key="1">
    <source>
        <dbReference type="ARBA" id="ARBA00006090"/>
    </source>
</evidence>
<dbReference type="Pfam" id="PF22566">
    <property type="entry name" value="UBA_8"/>
    <property type="match status" value="1"/>
</dbReference>
<reference evidence="4" key="1">
    <citation type="submission" date="2022-01" db="EMBL/GenBank/DDBJ databases">
        <authorList>
            <person name="Braso-Vives M."/>
        </authorList>
    </citation>
    <scope>NUCLEOTIDE SEQUENCE</scope>
</reference>
<protein>
    <submittedName>
        <fullName evidence="4">UBALD2 protein</fullName>
    </submittedName>
</protein>
<dbReference type="SUPFAM" id="SSF46934">
    <property type="entry name" value="UBA-like"/>
    <property type="match status" value="1"/>
</dbReference>
<dbReference type="AlphaFoldDB" id="A0A8K0AED1"/>